<evidence type="ECO:0000256" key="1">
    <source>
        <dbReference type="SAM" id="MobiDB-lite"/>
    </source>
</evidence>
<dbReference type="InterPro" id="IPR003961">
    <property type="entry name" value="FN3_dom"/>
</dbReference>
<evidence type="ECO:0000313" key="4">
    <source>
        <dbReference type="Proteomes" id="UP000824082"/>
    </source>
</evidence>
<proteinExistence type="predicted"/>
<feature type="compositionally biased region" description="Low complexity" evidence="1">
    <location>
        <begin position="331"/>
        <end position="341"/>
    </location>
</feature>
<evidence type="ECO:0000259" key="2">
    <source>
        <dbReference type="PROSITE" id="PS50853"/>
    </source>
</evidence>
<dbReference type="InterPro" id="IPR036116">
    <property type="entry name" value="FN3_sf"/>
</dbReference>
<feature type="domain" description="Fibronectin type-III" evidence="2">
    <location>
        <begin position="30"/>
        <end position="116"/>
    </location>
</feature>
<sequence length="515" mass="55460">MKYAKHAWWVLVFSLLGTLLLFTGCHGVSVPENFQTVSVTPHRAEVSWQESPGAESYQVEIVAENGLTLPVQTTQSTSLTLDDLSADTSYTLTLTALQGDSQSDPAQLTVKTLPISVGTVTGAEAVVSEENPLEYTISWQPYQTVETNADGTAPTVSYALYESTKEDVGYQLVSGDLTETSRTLTGTKELCRRYYKVCPVLTVDGKQFTGSLCEQPALVTTGLRNDLTVSAQATSSHSILEVSWTPYDTSRLDSALENPTVSYTLYGAYTEDGEYEQLASGLTDTTWEERGLLGDMTRYYKVAVTVTAGELSVTTAPSAQAAGATTPLSPAQQEAQQEQQQSDQPVEETTAQPSPEQSDTPQTPQESEPVSPQPPEETPSEPSEPDDTNPDSEAVKLLQAQVVAQQIAQEINANYTGRSDLDKVSAAAEMVAEYCRQGTKSDSQDSATAYGVFIKGEYSSAGATRALGMVLDYLGYSWTHINADTPNHQWCELTMDGQSGWADGQSGTAGYGSIH</sequence>
<gene>
    <name evidence="3" type="ORF">IAD19_00565</name>
</gene>
<evidence type="ECO:0000313" key="3">
    <source>
        <dbReference type="EMBL" id="HIU41030.1"/>
    </source>
</evidence>
<dbReference type="PROSITE" id="PS50853">
    <property type="entry name" value="FN3"/>
    <property type="match status" value="1"/>
</dbReference>
<name>A0A9D1INN9_9FIRM</name>
<dbReference type="SUPFAM" id="SSF49265">
    <property type="entry name" value="Fibronectin type III"/>
    <property type="match status" value="1"/>
</dbReference>
<dbReference type="EMBL" id="DVMX01000010">
    <property type="protein sequence ID" value="HIU41030.1"/>
    <property type="molecule type" value="Genomic_DNA"/>
</dbReference>
<dbReference type="AlphaFoldDB" id="A0A9D1INN9"/>
<dbReference type="Proteomes" id="UP000824082">
    <property type="component" value="Unassembled WGS sequence"/>
</dbReference>
<dbReference type="Pfam" id="PF00041">
    <property type="entry name" value="fn3"/>
    <property type="match status" value="1"/>
</dbReference>
<comment type="caution">
    <text evidence="3">The sequence shown here is derived from an EMBL/GenBank/DDBJ whole genome shotgun (WGS) entry which is preliminary data.</text>
</comment>
<dbReference type="CDD" id="cd00063">
    <property type="entry name" value="FN3"/>
    <property type="match status" value="1"/>
</dbReference>
<dbReference type="Gene3D" id="2.60.40.10">
    <property type="entry name" value="Immunoglobulins"/>
    <property type="match status" value="2"/>
</dbReference>
<protein>
    <submittedName>
        <fullName evidence="3">Fibronectin type III domain-containing protein</fullName>
    </submittedName>
</protein>
<accession>A0A9D1INN9</accession>
<feature type="compositionally biased region" description="Low complexity" evidence="1">
    <location>
        <begin position="361"/>
        <end position="370"/>
    </location>
</feature>
<dbReference type="PROSITE" id="PS51257">
    <property type="entry name" value="PROKAR_LIPOPROTEIN"/>
    <property type="match status" value="1"/>
</dbReference>
<organism evidence="3 4">
    <name type="scientific">Candidatus Egerieicola faecale</name>
    <dbReference type="NCBI Taxonomy" id="2840774"/>
    <lineage>
        <taxon>Bacteria</taxon>
        <taxon>Bacillati</taxon>
        <taxon>Bacillota</taxon>
        <taxon>Clostridia</taxon>
        <taxon>Eubacteriales</taxon>
        <taxon>Oscillospiraceae</taxon>
        <taxon>Oscillospiraceae incertae sedis</taxon>
        <taxon>Candidatus Egerieicola</taxon>
    </lineage>
</organism>
<feature type="region of interest" description="Disordered" evidence="1">
    <location>
        <begin position="318"/>
        <end position="391"/>
    </location>
</feature>
<reference evidence="3" key="1">
    <citation type="submission" date="2020-10" db="EMBL/GenBank/DDBJ databases">
        <authorList>
            <person name="Gilroy R."/>
        </authorList>
    </citation>
    <scope>NUCLEOTIDE SEQUENCE</scope>
    <source>
        <strain evidence="3">4509</strain>
    </source>
</reference>
<feature type="compositionally biased region" description="Polar residues" evidence="1">
    <location>
        <begin position="342"/>
        <end position="360"/>
    </location>
</feature>
<dbReference type="InterPro" id="IPR013783">
    <property type="entry name" value="Ig-like_fold"/>
</dbReference>
<reference evidence="3" key="2">
    <citation type="journal article" date="2021" name="PeerJ">
        <title>Extensive microbial diversity within the chicken gut microbiome revealed by metagenomics and culture.</title>
        <authorList>
            <person name="Gilroy R."/>
            <person name="Ravi A."/>
            <person name="Getino M."/>
            <person name="Pursley I."/>
            <person name="Horton D.L."/>
            <person name="Alikhan N.F."/>
            <person name="Baker D."/>
            <person name="Gharbi K."/>
            <person name="Hall N."/>
            <person name="Watson M."/>
            <person name="Adriaenssens E.M."/>
            <person name="Foster-Nyarko E."/>
            <person name="Jarju S."/>
            <person name="Secka A."/>
            <person name="Antonio M."/>
            <person name="Oren A."/>
            <person name="Chaudhuri R.R."/>
            <person name="La Ragione R."/>
            <person name="Hildebrand F."/>
            <person name="Pallen M.J."/>
        </authorList>
    </citation>
    <scope>NUCLEOTIDE SEQUENCE</scope>
    <source>
        <strain evidence="3">4509</strain>
    </source>
</reference>
<dbReference type="SMART" id="SM00060">
    <property type="entry name" value="FN3"/>
    <property type="match status" value="1"/>
</dbReference>